<dbReference type="Gene3D" id="1.10.10.10">
    <property type="entry name" value="Winged helix-like DNA-binding domain superfamily/Winged helix DNA-binding domain"/>
    <property type="match status" value="1"/>
</dbReference>
<keyword evidence="2" id="KW-1133">Transmembrane helix</keyword>
<dbReference type="Pfam" id="PF24267">
    <property type="entry name" value="HVO_1552_C"/>
    <property type="match status" value="1"/>
</dbReference>
<evidence type="ECO:0000313" key="4">
    <source>
        <dbReference type="EMBL" id="MBX0322007.1"/>
    </source>
</evidence>
<comment type="caution">
    <text evidence="4">The sequence shown here is derived from an EMBL/GenBank/DDBJ whole genome shotgun (WGS) entry which is preliminary data.</text>
</comment>
<feature type="transmembrane region" description="Helical" evidence="2">
    <location>
        <begin position="125"/>
        <end position="143"/>
    </location>
</feature>
<evidence type="ECO:0000256" key="2">
    <source>
        <dbReference type="SAM" id="Phobius"/>
    </source>
</evidence>
<feature type="region of interest" description="Disordered" evidence="1">
    <location>
        <begin position="1"/>
        <end position="22"/>
    </location>
</feature>
<dbReference type="InterPro" id="IPR036388">
    <property type="entry name" value="WH-like_DNA-bd_sf"/>
</dbReference>
<feature type="compositionally biased region" description="Basic and acidic residues" evidence="1">
    <location>
        <begin position="7"/>
        <end position="22"/>
    </location>
</feature>
<reference evidence="4 5" key="1">
    <citation type="submission" date="2021-06" db="EMBL/GenBank/DDBJ databases">
        <title>Halomicroarcula sp. a new haloarchaeum isolated from saline soil.</title>
        <authorList>
            <person name="Duran-Viseras A."/>
            <person name="Sanchez-Porro C."/>
            <person name="Ventosa A."/>
        </authorList>
    </citation>
    <scope>NUCLEOTIDE SEQUENCE [LARGE SCALE GENOMIC DNA]</scope>
    <source>
        <strain evidence="4 5">F13</strain>
    </source>
</reference>
<keyword evidence="2" id="KW-0812">Transmembrane</keyword>
<dbReference type="Pfam" id="PF12840">
    <property type="entry name" value="HTH_20"/>
    <property type="match status" value="1"/>
</dbReference>
<dbReference type="InterPro" id="IPR001845">
    <property type="entry name" value="HTH_ArsR_DNA-bd_dom"/>
</dbReference>
<evidence type="ECO:0000259" key="3">
    <source>
        <dbReference type="SMART" id="SM00418"/>
    </source>
</evidence>
<dbReference type="RefSeq" id="WP_220616994.1">
    <property type="nucleotide sequence ID" value="NZ_RKLR01000001.1"/>
</dbReference>
<keyword evidence="5" id="KW-1185">Reference proteome</keyword>
<protein>
    <submittedName>
        <fullName evidence="4">Helix-turn-helix domain-containing protein</fullName>
    </submittedName>
</protein>
<dbReference type="InterPro" id="IPR056525">
    <property type="entry name" value="HVO_1552_C"/>
</dbReference>
<feature type="transmembrane region" description="Helical" evidence="2">
    <location>
        <begin position="183"/>
        <end position="201"/>
    </location>
</feature>
<dbReference type="CDD" id="cd00090">
    <property type="entry name" value="HTH_ARSR"/>
    <property type="match status" value="1"/>
</dbReference>
<dbReference type="Proteomes" id="UP001430377">
    <property type="component" value="Unassembled WGS sequence"/>
</dbReference>
<proteinExistence type="predicted"/>
<dbReference type="InterPro" id="IPR011991">
    <property type="entry name" value="ArsR-like_HTH"/>
</dbReference>
<feature type="domain" description="HTH arsR-type" evidence="3">
    <location>
        <begin position="31"/>
        <end position="111"/>
    </location>
</feature>
<accession>A0AAW4PLQ7</accession>
<keyword evidence="2" id="KW-0472">Membrane</keyword>
<dbReference type="SMART" id="SM00418">
    <property type="entry name" value="HTH_ARSR"/>
    <property type="match status" value="1"/>
</dbReference>
<organism evidence="4 5">
    <name type="scientific">Haloarcula rubra</name>
    <dbReference type="NCBI Taxonomy" id="2487747"/>
    <lineage>
        <taxon>Archaea</taxon>
        <taxon>Methanobacteriati</taxon>
        <taxon>Methanobacteriota</taxon>
        <taxon>Stenosarchaea group</taxon>
        <taxon>Halobacteria</taxon>
        <taxon>Halobacteriales</taxon>
        <taxon>Haloarculaceae</taxon>
        <taxon>Haloarcula</taxon>
    </lineage>
</organism>
<dbReference type="SUPFAM" id="SSF46785">
    <property type="entry name" value="Winged helix' DNA-binding domain"/>
    <property type="match status" value="1"/>
</dbReference>
<evidence type="ECO:0000313" key="5">
    <source>
        <dbReference type="Proteomes" id="UP001430377"/>
    </source>
</evidence>
<name>A0AAW4PLQ7_9EURY</name>
<sequence>MSGLIDRIQERTGTPDERPRVLDVDDADTDEVLDALSSDTGRALYRTLFDQPGTASEIARRCDTSVQNVHYHLSNLEAAGLVESIDTVYSEKGNEMTVYGPASDPIVLVGNHDLRPRLRQSLTDVVAGVGLLGLASLFVQWGAESIANHAAGGVLGPASPNAPQTDPAGSIAWFVFEVAEPGLLFFFGCLTLLAVVALTLGRRDAGPN</sequence>
<dbReference type="EMBL" id="RKLR01000001">
    <property type="protein sequence ID" value="MBX0322007.1"/>
    <property type="molecule type" value="Genomic_DNA"/>
</dbReference>
<gene>
    <name evidence="4" type="ORF">EGH21_03070</name>
</gene>
<dbReference type="GO" id="GO:0003700">
    <property type="term" value="F:DNA-binding transcription factor activity"/>
    <property type="evidence" value="ECO:0007669"/>
    <property type="project" value="InterPro"/>
</dbReference>
<dbReference type="InterPro" id="IPR036390">
    <property type="entry name" value="WH_DNA-bd_sf"/>
</dbReference>
<dbReference type="AlphaFoldDB" id="A0AAW4PLQ7"/>
<evidence type="ECO:0000256" key="1">
    <source>
        <dbReference type="SAM" id="MobiDB-lite"/>
    </source>
</evidence>